<dbReference type="EMBL" id="FWFF01000013">
    <property type="protein sequence ID" value="SLM97909.1"/>
    <property type="molecule type" value="Genomic_DNA"/>
</dbReference>
<evidence type="ECO:0000259" key="3">
    <source>
        <dbReference type="Pfam" id="PF00534"/>
    </source>
</evidence>
<sequence length="376" mass="39698">MRVLIVLGTSTGGVGTHVAALARSLAQAGDTVGVIGPAQTQEQFGFDDRPHVRFAPLGISTSVGPGDAAVVARLRRLVTTFRADVVHAHGFRASLVTLAALSLMRKRPGFVSSWHNTLMGQGVRGRIEKMVATAIARGADLVLGASEDLVDLAKDLGAGSARFAAAASPPQGPAEDVNTSLLRSSLTQELGIPRTDTLLLAVGRIAPQKDYDVLIDALADIAHDHPEAQCLIAGSADEHEQARLTRRIEEHTQAGRRPAVHFLGQRSDVAALNQVSDVFLLSSRWEARALVLQEAMLAGRAILATATGGTPELVGDAGIFVPQGDAQAFAAGLRRLLEDPQLRADLGRKAALRALELPNEEDAAQTVRAAYTEVSR</sequence>
<dbReference type="SUPFAM" id="SSF53756">
    <property type="entry name" value="UDP-Glycosyltransferase/glycogen phosphorylase"/>
    <property type="match status" value="1"/>
</dbReference>
<dbReference type="InterPro" id="IPR028098">
    <property type="entry name" value="Glyco_trans_4-like_N"/>
</dbReference>
<evidence type="ECO:0000259" key="4">
    <source>
        <dbReference type="Pfam" id="PF13579"/>
    </source>
</evidence>
<dbReference type="Proteomes" id="UP000196581">
    <property type="component" value="Unassembled WGS sequence"/>
</dbReference>
<reference evidence="6" key="1">
    <citation type="submission" date="2017-02" db="EMBL/GenBank/DDBJ databases">
        <authorList>
            <person name="Dridi B."/>
        </authorList>
    </citation>
    <scope>NUCLEOTIDE SEQUENCE [LARGE SCALE GENOMIC DNA]</scope>
    <source>
        <strain evidence="6">B Co 03.10</strain>
    </source>
</reference>
<proteinExistence type="predicted"/>
<dbReference type="Pfam" id="PF13579">
    <property type="entry name" value="Glyco_trans_4_4"/>
    <property type="match status" value="1"/>
</dbReference>
<keyword evidence="1" id="KW-0328">Glycosyltransferase</keyword>
<evidence type="ECO:0000256" key="1">
    <source>
        <dbReference type="ARBA" id="ARBA00022676"/>
    </source>
</evidence>
<keyword evidence="2 5" id="KW-0808">Transferase</keyword>
<evidence type="ECO:0000313" key="5">
    <source>
        <dbReference type="EMBL" id="SLM97909.1"/>
    </source>
</evidence>
<dbReference type="Gene3D" id="3.40.50.2000">
    <property type="entry name" value="Glycogen Phosphorylase B"/>
    <property type="match status" value="2"/>
</dbReference>
<keyword evidence="6" id="KW-1185">Reference proteome</keyword>
<organism evidence="5 6">
    <name type="scientific">Brevibacterium yomogidense</name>
    <dbReference type="NCBI Taxonomy" id="946573"/>
    <lineage>
        <taxon>Bacteria</taxon>
        <taxon>Bacillati</taxon>
        <taxon>Actinomycetota</taxon>
        <taxon>Actinomycetes</taxon>
        <taxon>Micrococcales</taxon>
        <taxon>Brevibacteriaceae</taxon>
        <taxon>Brevibacterium</taxon>
    </lineage>
</organism>
<feature type="domain" description="Glycosyl transferase family 1" evidence="3">
    <location>
        <begin position="187"/>
        <end position="351"/>
    </location>
</feature>
<protein>
    <submittedName>
        <fullName evidence="5">Glycosyl transferase, group 1</fullName>
    </submittedName>
</protein>
<dbReference type="PANTHER" id="PTHR12526">
    <property type="entry name" value="GLYCOSYLTRANSFERASE"/>
    <property type="match status" value="1"/>
</dbReference>
<dbReference type="InterPro" id="IPR001296">
    <property type="entry name" value="Glyco_trans_1"/>
</dbReference>
<dbReference type="AlphaFoldDB" id="A0A1X6XFQ7"/>
<accession>A0A1X6XFQ7</accession>
<dbReference type="Pfam" id="PF00534">
    <property type="entry name" value="Glycos_transf_1"/>
    <property type="match status" value="1"/>
</dbReference>
<gene>
    <name evidence="5" type="ORF">FM105_07980</name>
</gene>
<dbReference type="RefSeq" id="WP_087007017.1">
    <property type="nucleotide sequence ID" value="NZ_FWFF01000013.1"/>
</dbReference>
<evidence type="ECO:0000313" key="6">
    <source>
        <dbReference type="Proteomes" id="UP000196581"/>
    </source>
</evidence>
<dbReference type="PANTHER" id="PTHR12526:SF510">
    <property type="entry name" value="D-INOSITOL 3-PHOSPHATE GLYCOSYLTRANSFERASE"/>
    <property type="match status" value="1"/>
</dbReference>
<dbReference type="GO" id="GO:0016757">
    <property type="term" value="F:glycosyltransferase activity"/>
    <property type="evidence" value="ECO:0007669"/>
    <property type="project" value="UniProtKB-KW"/>
</dbReference>
<evidence type="ECO:0000256" key="2">
    <source>
        <dbReference type="ARBA" id="ARBA00022679"/>
    </source>
</evidence>
<name>A0A1X6XFQ7_9MICO</name>
<dbReference type="CDD" id="cd03801">
    <property type="entry name" value="GT4_PimA-like"/>
    <property type="match status" value="1"/>
</dbReference>
<feature type="domain" description="Glycosyltransferase subfamily 4-like N-terminal" evidence="4">
    <location>
        <begin position="12"/>
        <end position="162"/>
    </location>
</feature>